<keyword evidence="2" id="KW-1185">Reference proteome</keyword>
<proteinExistence type="predicted"/>
<gene>
    <name evidence="1" type="ORF">K435DRAFT_440203</name>
</gene>
<dbReference type="AlphaFoldDB" id="A0A4S8MDG6"/>
<sequence>MSFYHKLMWSLPSDFAFLSTVLASTLARLLLPYDDFKTSFPSLTCILASCHIGPTLPYVCGGRKFS</sequence>
<organism evidence="1 2">
    <name type="scientific">Dendrothele bispora (strain CBS 962.96)</name>
    <dbReference type="NCBI Taxonomy" id="1314807"/>
    <lineage>
        <taxon>Eukaryota</taxon>
        <taxon>Fungi</taxon>
        <taxon>Dikarya</taxon>
        <taxon>Basidiomycota</taxon>
        <taxon>Agaricomycotina</taxon>
        <taxon>Agaricomycetes</taxon>
        <taxon>Agaricomycetidae</taxon>
        <taxon>Agaricales</taxon>
        <taxon>Agaricales incertae sedis</taxon>
        <taxon>Dendrothele</taxon>
    </lineage>
</organism>
<evidence type="ECO:0000313" key="1">
    <source>
        <dbReference type="EMBL" id="THV00603.1"/>
    </source>
</evidence>
<name>A0A4S8MDG6_DENBC</name>
<evidence type="ECO:0000313" key="2">
    <source>
        <dbReference type="Proteomes" id="UP000297245"/>
    </source>
</evidence>
<dbReference type="Proteomes" id="UP000297245">
    <property type="component" value="Unassembled WGS sequence"/>
</dbReference>
<accession>A0A4S8MDG6</accession>
<reference evidence="1 2" key="1">
    <citation type="journal article" date="2019" name="Nat. Ecol. Evol.">
        <title>Megaphylogeny resolves global patterns of mushroom evolution.</title>
        <authorList>
            <person name="Varga T."/>
            <person name="Krizsan K."/>
            <person name="Foldi C."/>
            <person name="Dima B."/>
            <person name="Sanchez-Garcia M."/>
            <person name="Sanchez-Ramirez S."/>
            <person name="Szollosi G.J."/>
            <person name="Szarkandi J.G."/>
            <person name="Papp V."/>
            <person name="Albert L."/>
            <person name="Andreopoulos W."/>
            <person name="Angelini C."/>
            <person name="Antonin V."/>
            <person name="Barry K.W."/>
            <person name="Bougher N.L."/>
            <person name="Buchanan P."/>
            <person name="Buyck B."/>
            <person name="Bense V."/>
            <person name="Catcheside P."/>
            <person name="Chovatia M."/>
            <person name="Cooper J."/>
            <person name="Damon W."/>
            <person name="Desjardin D."/>
            <person name="Finy P."/>
            <person name="Geml J."/>
            <person name="Haridas S."/>
            <person name="Hughes K."/>
            <person name="Justo A."/>
            <person name="Karasinski D."/>
            <person name="Kautmanova I."/>
            <person name="Kiss B."/>
            <person name="Kocsube S."/>
            <person name="Kotiranta H."/>
            <person name="LaButti K.M."/>
            <person name="Lechner B.E."/>
            <person name="Liimatainen K."/>
            <person name="Lipzen A."/>
            <person name="Lukacs Z."/>
            <person name="Mihaltcheva S."/>
            <person name="Morgado L.N."/>
            <person name="Niskanen T."/>
            <person name="Noordeloos M.E."/>
            <person name="Ohm R.A."/>
            <person name="Ortiz-Santana B."/>
            <person name="Ovrebo C."/>
            <person name="Racz N."/>
            <person name="Riley R."/>
            <person name="Savchenko A."/>
            <person name="Shiryaev A."/>
            <person name="Soop K."/>
            <person name="Spirin V."/>
            <person name="Szebenyi C."/>
            <person name="Tomsovsky M."/>
            <person name="Tulloss R.E."/>
            <person name="Uehling J."/>
            <person name="Grigoriev I.V."/>
            <person name="Vagvolgyi C."/>
            <person name="Papp T."/>
            <person name="Martin F.M."/>
            <person name="Miettinen O."/>
            <person name="Hibbett D.S."/>
            <person name="Nagy L.G."/>
        </authorList>
    </citation>
    <scope>NUCLEOTIDE SEQUENCE [LARGE SCALE GENOMIC DNA]</scope>
    <source>
        <strain evidence="1 2">CBS 962.96</strain>
    </source>
</reference>
<dbReference type="EMBL" id="ML179101">
    <property type="protein sequence ID" value="THV00603.1"/>
    <property type="molecule type" value="Genomic_DNA"/>
</dbReference>
<protein>
    <submittedName>
        <fullName evidence="1">Uncharacterized protein</fullName>
    </submittedName>
</protein>